<reference evidence="1 2" key="1">
    <citation type="submission" date="2019-02" db="EMBL/GenBank/DDBJ databases">
        <title>Deep-cultivation of Planctomycetes and their phenomic and genomic characterization uncovers novel biology.</title>
        <authorList>
            <person name="Wiegand S."/>
            <person name="Jogler M."/>
            <person name="Boedeker C."/>
            <person name="Pinto D."/>
            <person name="Vollmers J."/>
            <person name="Rivas-Marin E."/>
            <person name="Kohn T."/>
            <person name="Peeters S.H."/>
            <person name="Heuer A."/>
            <person name="Rast P."/>
            <person name="Oberbeckmann S."/>
            <person name="Bunk B."/>
            <person name="Jeske O."/>
            <person name="Meyerdierks A."/>
            <person name="Storesund J.E."/>
            <person name="Kallscheuer N."/>
            <person name="Luecker S."/>
            <person name="Lage O.M."/>
            <person name="Pohl T."/>
            <person name="Merkel B.J."/>
            <person name="Hornburger P."/>
            <person name="Mueller R.-W."/>
            <person name="Bruemmer F."/>
            <person name="Labrenz M."/>
            <person name="Spormann A.M."/>
            <person name="Op Den Camp H."/>
            <person name="Overmann J."/>
            <person name="Amann R."/>
            <person name="Jetten M.S.M."/>
            <person name="Mascher T."/>
            <person name="Medema M.H."/>
            <person name="Devos D.P."/>
            <person name="Kaster A.-K."/>
            <person name="Ovreas L."/>
            <person name="Rohde M."/>
            <person name="Galperin M.Y."/>
            <person name="Jogler C."/>
        </authorList>
    </citation>
    <scope>NUCLEOTIDE SEQUENCE [LARGE SCALE GENOMIC DNA]</scope>
    <source>
        <strain evidence="1 2">Pla100</strain>
    </source>
</reference>
<protein>
    <recommendedName>
        <fullName evidence="3">SpoIIAA-like protein</fullName>
    </recommendedName>
</protein>
<evidence type="ECO:0000313" key="2">
    <source>
        <dbReference type="Proteomes" id="UP000316213"/>
    </source>
</evidence>
<evidence type="ECO:0000313" key="1">
    <source>
        <dbReference type="EMBL" id="TWT98765.1"/>
    </source>
</evidence>
<keyword evidence="2" id="KW-1185">Reference proteome</keyword>
<dbReference type="InterPro" id="IPR021866">
    <property type="entry name" value="SpoIIAA-like"/>
</dbReference>
<dbReference type="AlphaFoldDB" id="A0A5C6AHW3"/>
<dbReference type="SUPFAM" id="SSF52091">
    <property type="entry name" value="SpoIIaa-like"/>
    <property type="match status" value="1"/>
</dbReference>
<dbReference type="InterPro" id="IPR038396">
    <property type="entry name" value="SpoIIAA-like_sf"/>
</dbReference>
<dbReference type="EMBL" id="SJPM01000003">
    <property type="protein sequence ID" value="TWT98765.1"/>
    <property type="molecule type" value="Genomic_DNA"/>
</dbReference>
<evidence type="ECO:0008006" key="3">
    <source>
        <dbReference type="Google" id="ProtNLM"/>
    </source>
</evidence>
<dbReference type="Pfam" id="PF11964">
    <property type="entry name" value="SpoIIAA-like"/>
    <property type="match status" value="1"/>
</dbReference>
<dbReference type="InterPro" id="IPR036513">
    <property type="entry name" value="STAS_dom_sf"/>
</dbReference>
<dbReference type="Gene3D" id="3.40.50.10600">
    <property type="entry name" value="SpoIIaa-like domains"/>
    <property type="match status" value="1"/>
</dbReference>
<organism evidence="1 2">
    <name type="scientific">Neorhodopirellula pilleata</name>
    <dbReference type="NCBI Taxonomy" id="2714738"/>
    <lineage>
        <taxon>Bacteria</taxon>
        <taxon>Pseudomonadati</taxon>
        <taxon>Planctomycetota</taxon>
        <taxon>Planctomycetia</taxon>
        <taxon>Pirellulales</taxon>
        <taxon>Pirellulaceae</taxon>
        <taxon>Neorhodopirellula</taxon>
    </lineage>
</organism>
<dbReference type="Proteomes" id="UP000316213">
    <property type="component" value="Unassembled WGS sequence"/>
</dbReference>
<gene>
    <name evidence="1" type="ORF">Pla100_19310</name>
</gene>
<proteinExistence type="predicted"/>
<comment type="caution">
    <text evidence="1">The sequence shown here is derived from an EMBL/GenBank/DDBJ whole genome shotgun (WGS) entry which is preliminary data.</text>
</comment>
<name>A0A5C6AHW3_9BACT</name>
<sequence length="151" mass="17117">MGTMNDPKYNPEVNAKQCPAIMRDNFMTVLLNEEADGKILILTLSGKLSADDYAHFTKEVEGAVAVHGKIRFLVEMYDFHGWTLGALWEDIKFDFSHFADIERLALVGDRKWEEGMAMFCKPFTTATVRYFDESEANEASSWIHEGLVLAS</sequence>
<accession>A0A5C6AHW3</accession>